<organism evidence="3 4">
    <name type="scientific">Schizothecium vesticola</name>
    <dbReference type="NCBI Taxonomy" id="314040"/>
    <lineage>
        <taxon>Eukaryota</taxon>
        <taxon>Fungi</taxon>
        <taxon>Dikarya</taxon>
        <taxon>Ascomycota</taxon>
        <taxon>Pezizomycotina</taxon>
        <taxon>Sordariomycetes</taxon>
        <taxon>Sordariomycetidae</taxon>
        <taxon>Sordariales</taxon>
        <taxon>Schizotheciaceae</taxon>
        <taxon>Schizothecium</taxon>
    </lineage>
</organism>
<evidence type="ECO:0000313" key="4">
    <source>
        <dbReference type="Proteomes" id="UP001172155"/>
    </source>
</evidence>
<reference evidence="3" key="1">
    <citation type="submission" date="2023-06" db="EMBL/GenBank/DDBJ databases">
        <title>Genome-scale phylogeny and comparative genomics of the fungal order Sordariales.</title>
        <authorList>
            <consortium name="Lawrence Berkeley National Laboratory"/>
            <person name="Hensen N."/>
            <person name="Bonometti L."/>
            <person name="Westerberg I."/>
            <person name="Brannstrom I.O."/>
            <person name="Guillou S."/>
            <person name="Cros-Aarteil S."/>
            <person name="Calhoun S."/>
            <person name="Haridas S."/>
            <person name="Kuo A."/>
            <person name="Mondo S."/>
            <person name="Pangilinan J."/>
            <person name="Riley R."/>
            <person name="LaButti K."/>
            <person name="Andreopoulos B."/>
            <person name="Lipzen A."/>
            <person name="Chen C."/>
            <person name="Yanf M."/>
            <person name="Daum C."/>
            <person name="Ng V."/>
            <person name="Clum A."/>
            <person name="Steindorff A."/>
            <person name="Ohm R."/>
            <person name="Martin F."/>
            <person name="Silar P."/>
            <person name="Natvig D."/>
            <person name="Lalanne C."/>
            <person name="Gautier V."/>
            <person name="Ament-velasquez S.L."/>
            <person name="Kruys A."/>
            <person name="Hutchinson M.I."/>
            <person name="Powell A.J."/>
            <person name="Barry K."/>
            <person name="Miller A.N."/>
            <person name="Grigoriev I.V."/>
            <person name="Debuchy R."/>
            <person name="Gladieux P."/>
            <person name="Thoren M.H."/>
            <person name="Johannesson H."/>
        </authorList>
    </citation>
    <scope>NUCLEOTIDE SEQUENCE</scope>
    <source>
        <strain evidence="3">SMH3187-1</strain>
    </source>
</reference>
<keyword evidence="1" id="KW-0472">Membrane</keyword>
<dbReference type="AlphaFoldDB" id="A0AA40EP29"/>
<accession>A0AA40EP29</accession>
<dbReference type="PANTHER" id="PTHR28048">
    <property type="entry name" value="ACR195WP"/>
    <property type="match status" value="1"/>
</dbReference>
<keyword evidence="4" id="KW-1185">Reference proteome</keyword>
<keyword evidence="1" id="KW-1133">Transmembrane helix</keyword>
<protein>
    <recommendedName>
        <fullName evidence="2">Distal membrane-arm assembly complex protein 1-like domain-containing protein</fullName>
    </recommendedName>
</protein>
<evidence type="ECO:0000313" key="3">
    <source>
        <dbReference type="EMBL" id="KAK0742881.1"/>
    </source>
</evidence>
<gene>
    <name evidence="3" type="ORF">B0T18DRAFT_327702</name>
</gene>
<dbReference type="Proteomes" id="UP001172155">
    <property type="component" value="Unassembled WGS sequence"/>
</dbReference>
<evidence type="ECO:0000259" key="2">
    <source>
        <dbReference type="Pfam" id="PF15055"/>
    </source>
</evidence>
<proteinExistence type="predicted"/>
<comment type="caution">
    <text evidence="3">The sequence shown here is derived from an EMBL/GenBank/DDBJ whole genome shotgun (WGS) entry which is preliminary data.</text>
</comment>
<dbReference type="InterPro" id="IPR053092">
    <property type="entry name" value="Mitochondrial_unc_protein"/>
</dbReference>
<dbReference type="EMBL" id="JAUKUD010000005">
    <property type="protein sequence ID" value="KAK0742881.1"/>
    <property type="molecule type" value="Genomic_DNA"/>
</dbReference>
<dbReference type="Pfam" id="PF15055">
    <property type="entry name" value="DMAC1_Dmo2"/>
    <property type="match status" value="1"/>
</dbReference>
<dbReference type="PANTHER" id="PTHR28048:SF1">
    <property type="entry name" value="ACR195WP"/>
    <property type="match status" value="1"/>
</dbReference>
<feature type="domain" description="Distal membrane-arm assembly complex protein 1-like" evidence="2">
    <location>
        <begin position="28"/>
        <end position="65"/>
    </location>
</feature>
<feature type="transmembrane region" description="Helical" evidence="1">
    <location>
        <begin position="76"/>
        <end position="94"/>
    </location>
</feature>
<name>A0AA40EP29_9PEZI</name>
<evidence type="ECO:0000256" key="1">
    <source>
        <dbReference type="SAM" id="Phobius"/>
    </source>
</evidence>
<dbReference type="InterPro" id="IPR028036">
    <property type="entry name" value="DMAC1-like_dom"/>
</dbReference>
<keyword evidence="1" id="KW-0812">Transmembrane</keyword>
<sequence>MAGDKIPSIRTLDKPEDYRTLLKEEVDDCFPCKLVGGGAFLGLGAYSYFSGHSQLEKQQARIIASKSMMGMKSRRLAINGISLGLGVLGLWRLAN</sequence>